<feature type="region of interest" description="Disordered" evidence="1">
    <location>
        <begin position="95"/>
        <end position="117"/>
    </location>
</feature>
<organism evidence="2 3">
    <name type="scientific">Pachysolen tannophilus NRRL Y-2460</name>
    <dbReference type="NCBI Taxonomy" id="669874"/>
    <lineage>
        <taxon>Eukaryota</taxon>
        <taxon>Fungi</taxon>
        <taxon>Dikarya</taxon>
        <taxon>Ascomycota</taxon>
        <taxon>Saccharomycotina</taxon>
        <taxon>Pichiomycetes</taxon>
        <taxon>Pachysolenaceae</taxon>
        <taxon>Pachysolen</taxon>
    </lineage>
</organism>
<dbReference type="EMBL" id="KV454016">
    <property type="protein sequence ID" value="ODV94301.1"/>
    <property type="molecule type" value="Genomic_DNA"/>
</dbReference>
<dbReference type="Proteomes" id="UP000094236">
    <property type="component" value="Unassembled WGS sequence"/>
</dbReference>
<dbReference type="AlphaFoldDB" id="A0A1E4TRB0"/>
<accession>A0A1E4TRB0</accession>
<feature type="region of interest" description="Disordered" evidence="1">
    <location>
        <begin position="15"/>
        <end position="36"/>
    </location>
</feature>
<evidence type="ECO:0000256" key="1">
    <source>
        <dbReference type="SAM" id="MobiDB-lite"/>
    </source>
</evidence>
<feature type="region of interest" description="Disordered" evidence="1">
    <location>
        <begin position="216"/>
        <end position="237"/>
    </location>
</feature>
<reference evidence="3" key="1">
    <citation type="submission" date="2016-05" db="EMBL/GenBank/DDBJ databases">
        <title>Comparative genomics of biotechnologically important yeasts.</title>
        <authorList>
            <consortium name="DOE Joint Genome Institute"/>
            <person name="Riley R."/>
            <person name="Haridas S."/>
            <person name="Wolfe K.H."/>
            <person name="Lopes M.R."/>
            <person name="Hittinger C.T."/>
            <person name="Goker M."/>
            <person name="Salamov A."/>
            <person name="Wisecaver J."/>
            <person name="Long T.M."/>
            <person name="Aerts A.L."/>
            <person name="Barry K."/>
            <person name="Choi C."/>
            <person name="Clum A."/>
            <person name="Coughlan A.Y."/>
            <person name="Deshpande S."/>
            <person name="Douglass A.P."/>
            <person name="Hanson S.J."/>
            <person name="Klenk H.-P."/>
            <person name="Labutti K."/>
            <person name="Lapidus A."/>
            <person name="Lindquist E."/>
            <person name="Lipzen A."/>
            <person name="Meier-Kolthoff J.P."/>
            <person name="Ohm R.A."/>
            <person name="Otillar R.P."/>
            <person name="Pangilinan J."/>
            <person name="Peng Y."/>
            <person name="Rokas A."/>
            <person name="Rosa C.A."/>
            <person name="Scheuner C."/>
            <person name="Sibirny A.A."/>
            <person name="Slot J.C."/>
            <person name="Stielow J.B."/>
            <person name="Sun H."/>
            <person name="Kurtzman C.P."/>
            <person name="Blackwell M."/>
            <person name="Grigoriev I.V."/>
            <person name="Jeffries T.W."/>
        </authorList>
    </citation>
    <scope>NUCLEOTIDE SEQUENCE [LARGE SCALE GENOMIC DNA]</scope>
    <source>
        <strain evidence="3">NRRL Y-2460</strain>
    </source>
</reference>
<evidence type="ECO:0000313" key="3">
    <source>
        <dbReference type="Proteomes" id="UP000094236"/>
    </source>
</evidence>
<name>A0A1E4TRB0_PACTA</name>
<evidence type="ECO:0000313" key="2">
    <source>
        <dbReference type="EMBL" id="ODV94301.1"/>
    </source>
</evidence>
<keyword evidence="3" id="KW-1185">Reference proteome</keyword>
<feature type="compositionally biased region" description="Low complexity" evidence="1">
    <location>
        <begin position="16"/>
        <end position="34"/>
    </location>
</feature>
<proteinExistence type="predicted"/>
<gene>
    <name evidence="2" type="ORF">PACTADRAFT_81887</name>
</gene>
<protein>
    <submittedName>
        <fullName evidence="2">Uncharacterized protein</fullName>
    </submittedName>
</protein>
<sequence>MSQKVHFEKILSFYDNSTTNNNNGGSNSNNKSNGLQFPIQNVQFPVNENELIEQYNENKSTSKYSKSSPNSAYQRFETPGSFKAYDLNRFSSVKSAGSAKSGKSGNVHPSSASASKFQISSGGNNINNNIIISNNNNNINNSTSNINSNITPYTNVVMTKRDLNRQQSLNHMRNNSSIPVDVNTNLLQQRFDHTDEMENFSDNELQDIKNEIKLNKARSKENEESSSSRSSSHNQSVIEQSSSAIPLAISALYAIDSSEDIVAIPGHYLHSSYQTDDHDGLHMNSLQENDVASTSTVKVNYPPQGGKLAANDTLLDLSTIEPSKNYSAPPFFDCIELSGNTQQDDEATLFTILDFELSVKPCIKSTDSWWLKKLHRIFNFGEMSSAEIIEKYPWAKFVHYDEDSVEGSYYLTDNNSQIRENYDMVPDFEPIKVKRRLNSPYEFIPSDDLIGTVGTTNIQSEALDMNEHLESIEMSRFS</sequence>